<sequence>MSSKATFPATIQDWRDSVQVNVGYQHLWSTFEKTNNLLEDLVKTEEGVKVELKELDDKENELEMQLEGLKIKSRQLMDERIEVSKQTKQVYALAKEQSKS</sequence>
<protein>
    <submittedName>
        <fullName evidence="2">Uncharacterized protein</fullName>
    </submittedName>
</protein>
<dbReference type="AlphaFoldDB" id="A0AAD2AI27"/>
<keyword evidence="1" id="KW-0175">Coiled coil</keyword>
<dbReference type="Proteomes" id="UP000834106">
    <property type="component" value="Chromosome 22"/>
</dbReference>
<name>A0AAD2AI27_9LAMI</name>
<evidence type="ECO:0000313" key="3">
    <source>
        <dbReference type="Proteomes" id="UP000834106"/>
    </source>
</evidence>
<keyword evidence="3" id="KW-1185">Reference proteome</keyword>
<evidence type="ECO:0000256" key="1">
    <source>
        <dbReference type="SAM" id="Coils"/>
    </source>
</evidence>
<reference evidence="2" key="1">
    <citation type="submission" date="2023-05" db="EMBL/GenBank/DDBJ databases">
        <authorList>
            <person name="Huff M."/>
        </authorList>
    </citation>
    <scope>NUCLEOTIDE SEQUENCE</scope>
</reference>
<proteinExistence type="predicted"/>
<gene>
    <name evidence="2" type="ORF">FPE_LOCUS33250</name>
</gene>
<accession>A0AAD2AI27</accession>
<evidence type="ECO:0000313" key="2">
    <source>
        <dbReference type="EMBL" id="CAI9785820.1"/>
    </source>
</evidence>
<feature type="coiled-coil region" evidence="1">
    <location>
        <begin position="38"/>
        <end position="79"/>
    </location>
</feature>
<dbReference type="EMBL" id="OU503057">
    <property type="protein sequence ID" value="CAI9785820.1"/>
    <property type="molecule type" value="Genomic_DNA"/>
</dbReference>
<organism evidence="2 3">
    <name type="scientific">Fraxinus pennsylvanica</name>
    <dbReference type="NCBI Taxonomy" id="56036"/>
    <lineage>
        <taxon>Eukaryota</taxon>
        <taxon>Viridiplantae</taxon>
        <taxon>Streptophyta</taxon>
        <taxon>Embryophyta</taxon>
        <taxon>Tracheophyta</taxon>
        <taxon>Spermatophyta</taxon>
        <taxon>Magnoliopsida</taxon>
        <taxon>eudicotyledons</taxon>
        <taxon>Gunneridae</taxon>
        <taxon>Pentapetalae</taxon>
        <taxon>asterids</taxon>
        <taxon>lamiids</taxon>
        <taxon>Lamiales</taxon>
        <taxon>Oleaceae</taxon>
        <taxon>Oleeae</taxon>
        <taxon>Fraxinus</taxon>
    </lineage>
</organism>